<dbReference type="Proteomes" id="UP000403266">
    <property type="component" value="Unassembled WGS sequence"/>
</dbReference>
<reference evidence="3 4" key="1">
    <citation type="journal article" date="2019" name="Syst. Appl. Microbiol.">
        <title>Microvirga tunisiensis sp. nov., a root nodule symbiotic bacterium isolated from Lupinus micranthus and L. luteus grown in Northern Tunisia.</title>
        <authorList>
            <person name="Msaddak A."/>
            <person name="Rejili M."/>
            <person name="Duran D."/>
            <person name="Mars M."/>
            <person name="Palacios J.M."/>
            <person name="Ruiz-Argueso T."/>
            <person name="Rey L."/>
            <person name="Imperial J."/>
        </authorList>
    </citation>
    <scope>NUCLEOTIDE SEQUENCE [LARGE SCALE GENOMIC DNA]</scope>
    <source>
        <strain evidence="3 4">Lmie10</strain>
    </source>
</reference>
<evidence type="ECO:0000313" key="4">
    <source>
        <dbReference type="Proteomes" id="UP000403266"/>
    </source>
</evidence>
<evidence type="ECO:0000256" key="2">
    <source>
        <dbReference type="SAM" id="Phobius"/>
    </source>
</evidence>
<protein>
    <submittedName>
        <fullName evidence="3">Uncharacterized protein</fullName>
    </submittedName>
</protein>
<sequence length="135" mass="14052">MKCCRSGETAAISLRMFALRIFGLVLWTIYGFALGSLPVLIFSALGLVVSSLIVVLKVRGARSQPTDEPCRDAPQRSVSGTAAPASRRVPDHPCVPATSGDAASLVPIRRSGPALVGPSVRAYGSSRQECPGTGS</sequence>
<feature type="region of interest" description="Disordered" evidence="1">
    <location>
        <begin position="113"/>
        <end position="135"/>
    </location>
</feature>
<feature type="region of interest" description="Disordered" evidence="1">
    <location>
        <begin position="61"/>
        <end position="93"/>
    </location>
</feature>
<feature type="transmembrane region" description="Helical" evidence="2">
    <location>
        <begin position="39"/>
        <end position="56"/>
    </location>
</feature>
<dbReference type="Gene3D" id="1.20.1280.290">
    <property type="match status" value="1"/>
</dbReference>
<evidence type="ECO:0000256" key="1">
    <source>
        <dbReference type="SAM" id="MobiDB-lite"/>
    </source>
</evidence>
<evidence type="ECO:0000313" key="3">
    <source>
        <dbReference type="EMBL" id="MPR28379.1"/>
    </source>
</evidence>
<dbReference type="AlphaFoldDB" id="A0A5N7MPJ5"/>
<keyword evidence="2" id="KW-0812">Transmembrane</keyword>
<organism evidence="3 4">
    <name type="scientific">Microvirga tunisiensis</name>
    <dbReference type="NCBI Taxonomy" id="2108360"/>
    <lineage>
        <taxon>Bacteria</taxon>
        <taxon>Pseudomonadati</taxon>
        <taxon>Pseudomonadota</taxon>
        <taxon>Alphaproteobacteria</taxon>
        <taxon>Hyphomicrobiales</taxon>
        <taxon>Methylobacteriaceae</taxon>
        <taxon>Microvirga</taxon>
    </lineage>
</organism>
<keyword evidence="2" id="KW-1133">Transmembrane helix</keyword>
<keyword evidence="2" id="KW-0472">Membrane</keyword>
<dbReference type="OrthoDB" id="8020112at2"/>
<comment type="caution">
    <text evidence="3">The sequence shown here is derived from an EMBL/GenBank/DDBJ whole genome shotgun (WGS) entry which is preliminary data.</text>
</comment>
<proteinExistence type="predicted"/>
<name>A0A5N7MPJ5_9HYPH</name>
<feature type="transmembrane region" description="Helical" evidence="2">
    <location>
        <begin position="12"/>
        <end position="33"/>
    </location>
</feature>
<keyword evidence="4" id="KW-1185">Reference proteome</keyword>
<gene>
    <name evidence="3" type="ORF">FS320_25320</name>
</gene>
<accession>A0A5N7MPJ5</accession>
<dbReference type="EMBL" id="VOSK01000141">
    <property type="protein sequence ID" value="MPR28379.1"/>
    <property type="molecule type" value="Genomic_DNA"/>
</dbReference>